<gene>
    <name evidence="8" type="ORF">BMERY_0855</name>
</gene>
<dbReference type="AlphaFoldDB" id="A0A087BH63"/>
<evidence type="ECO:0000313" key="8">
    <source>
        <dbReference type="EMBL" id="KFI70363.1"/>
    </source>
</evidence>
<accession>A0A087BH63</accession>
<dbReference type="PANTHER" id="PTHR43827">
    <property type="entry name" value="2,5-DIKETO-D-GLUCONIC ACID REDUCTASE"/>
    <property type="match status" value="1"/>
</dbReference>
<feature type="active site" description="Proton donor" evidence="4">
    <location>
        <position position="60"/>
    </location>
</feature>
<comment type="similarity">
    <text evidence="1">Belongs to the aldo/keto reductase family.</text>
</comment>
<dbReference type="SUPFAM" id="SSF51430">
    <property type="entry name" value="NAD(P)-linked oxidoreductase"/>
    <property type="match status" value="1"/>
</dbReference>
<name>A0A087BH63_9BIFI</name>
<dbReference type="Gene3D" id="3.20.20.100">
    <property type="entry name" value="NADP-dependent oxidoreductase domain"/>
    <property type="match status" value="1"/>
</dbReference>
<evidence type="ECO:0000256" key="3">
    <source>
        <dbReference type="ARBA" id="ARBA00023002"/>
    </source>
</evidence>
<dbReference type="PROSITE" id="PS00063">
    <property type="entry name" value="ALDOKETO_REDUCTASE_3"/>
    <property type="match status" value="1"/>
</dbReference>
<dbReference type="OrthoDB" id="9804790at2"/>
<dbReference type="PANTHER" id="PTHR43827:SF3">
    <property type="entry name" value="NADP-DEPENDENT OXIDOREDUCTASE DOMAIN-CONTAINING PROTEIN"/>
    <property type="match status" value="1"/>
</dbReference>
<organism evidence="8 9">
    <name type="scientific">Bifidobacterium merycicum</name>
    <dbReference type="NCBI Taxonomy" id="78345"/>
    <lineage>
        <taxon>Bacteria</taxon>
        <taxon>Bacillati</taxon>
        <taxon>Actinomycetota</taxon>
        <taxon>Actinomycetes</taxon>
        <taxon>Bifidobacteriales</taxon>
        <taxon>Bifidobacteriaceae</taxon>
        <taxon>Bifidobacterium</taxon>
    </lineage>
</organism>
<evidence type="ECO:0000256" key="1">
    <source>
        <dbReference type="ARBA" id="ARBA00007905"/>
    </source>
</evidence>
<evidence type="ECO:0000259" key="7">
    <source>
        <dbReference type="Pfam" id="PF00248"/>
    </source>
</evidence>
<dbReference type="PROSITE" id="PS00798">
    <property type="entry name" value="ALDOKETO_REDUCTASE_1"/>
    <property type="match status" value="1"/>
</dbReference>
<dbReference type="PRINTS" id="PR00069">
    <property type="entry name" value="ALDKETRDTASE"/>
</dbReference>
<keyword evidence="9" id="KW-1185">Reference proteome</keyword>
<dbReference type="EMBL" id="JGZC01000006">
    <property type="protein sequence ID" value="KFI70363.1"/>
    <property type="molecule type" value="Genomic_DNA"/>
</dbReference>
<dbReference type="FunFam" id="3.20.20.100:FF:000002">
    <property type="entry name" value="2,5-diketo-D-gluconic acid reductase A"/>
    <property type="match status" value="1"/>
</dbReference>
<comment type="caution">
    <text evidence="8">The sequence shown here is derived from an EMBL/GenBank/DDBJ whole genome shotgun (WGS) entry which is preliminary data.</text>
</comment>
<dbReference type="eggNOG" id="COG0656">
    <property type="taxonomic scope" value="Bacteria"/>
</dbReference>
<evidence type="ECO:0000256" key="6">
    <source>
        <dbReference type="PIRSR" id="PIRSR000097-3"/>
    </source>
</evidence>
<dbReference type="STRING" id="78345.BMERY_0855"/>
<dbReference type="EC" id="1.1.1.274" evidence="8"/>
<dbReference type="Pfam" id="PF00248">
    <property type="entry name" value="Aldo_ket_red"/>
    <property type="match status" value="1"/>
</dbReference>
<feature type="binding site" evidence="5">
    <location>
        <position position="118"/>
    </location>
    <ligand>
        <name>substrate</name>
    </ligand>
</feature>
<dbReference type="InterPro" id="IPR023210">
    <property type="entry name" value="NADP_OxRdtase_dom"/>
</dbReference>
<evidence type="ECO:0000256" key="2">
    <source>
        <dbReference type="ARBA" id="ARBA00022857"/>
    </source>
</evidence>
<dbReference type="Proteomes" id="UP000029060">
    <property type="component" value="Unassembled WGS sequence"/>
</dbReference>
<dbReference type="GO" id="GO:0050580">
    <property type="term" value="F:2,5-didehydrogluconate reductase activity"/>
    <property type="evidence" value="ECO:0007669"/>
    <property type="project" value="UniProtKB-EC"/>
</dbReference>
<feature type="domain" description="NADP-dependent oxidoreductase" evidence="7">
    <location>
        <begin position="40"/>
        <end position="268"/>
    </location>
</feature>
<dbReference type="InterPro" id="IPR020471">
    <property type="entry name" value="AKR"/>
</dbReference>
<dbReference type="InterPro" id="IPR018170">
    <property type="entry name" value="Aldo/ket_reductase_CS"/>
</dbReference>
<keyword evidence="3 8" id="KW-0560">Oxidoreductase</keyword>
<dbReference type="InterPro" id="IPR036812">
    <property type="entry name" value="NAD(P)_OxRdtase_dom_sf"/>
</dbReference>
<dbReference type="RefSeq" id="WP_051915122.1">
    <property type="nucleotide sequence ID" value="NZ_CAMJII010000013.1"/>
</dbReference>
<evidence type="ECO:0000256" key="4">
    <source>
        <dbReference type="PIRSR" id="PIRSR000097-1"/>
    </source>
</evidence>
<evidence type="ECO:0000256" key="5">
    <source>
        <dbReference type="PIRSR" id="PIRSR000097-2"/>
    </source>
</evidence>
<keyword evidence="2" id="KW-0521">NADP</keyword>
<sequence>MSNDSTTPSAAPLPIRTAHDGLALPAMGFGTYQVRGFAGAQAIASALENGYRLLDTAVNYENEGTVGKAIRMASVPRDDIIVTSKLPGRFHQYDKARICIEESLCRLGLDYLDLYLIHWPNPSQGLYVEAWQALVDAQRDRLIRHIGVSNFLPGHIDMLIRATAVTPSVNQIELHPYFQQTEQRRYDAAHGIISQAWSPLGRANQMLQDETIQRIAHKHGVTEVQTVLRWHLQIGDVSIPKSLHAQRQRENLSITGFELDEQDMHDIALMDNPEGRCKALDPHWHEEM</sequence>
<proteinExistence type="inferred from homology"/>
<protein>
    <submittedName>
        <fullName evidence="8">2,5-diketo-D-gluconic acid reductase</fullName>
        <ecNumber evidence="8">1.1.1.274</ecNumber>
    </submittedName>
</protein>
<evidence type="ECO:0000313" key="9">
    <source>
        <dbReference type="Proteomes" id="UP000029060"/>
    </source>
</evidence>
<feature type="site" description="Lowers pKa of active site Tyr" evidence="6">
    <location>
        <position position="85"/>
    </location>
</feature>
<reference evidence="8 9" key="1">
    <citation type="submission" date="2014-03" db="EMBL/GenBank/DDBJ databases">
        <title>Genomics of Bifidobacteria.</title>
        <authorList>
            <person name="Ventura M."/>
            <person name="Milani C."/>
            <person name="Lugli G.A."/>
        </authorList>
    </citation>
    <scope>NUCLEOTIDE SEQUENCE [LARGE SCALE GENOMIC DNA]</scope>
    <source>
        <strain evidence="8 9">LMG 11341</strain>
    </source>
</reference>
<dbReference type="PIRSF" id="PIRSF000097">
    <property type="entry name" value="AKR"/>
    <property type="match status" value="1"/>
</dbReference>
<dbReference type="PROSITE" id="PS00062">
    <property type="entry name" value="ALDOKETO_REDUCTASE_2"/>
    <property type="match status" value="1"/>
</dbReference>